<evidence type="ECO:0000256" key="2">
    <source>
        <dbReference type="ARBA" id="ARBA00006181"/>
    </source>
</evidence>
<evidence type="ECO:0000256" key="3">
    <source>
        <dbReference type="ARBA" id="ARBA00022490"/>
    </source>
</evidence>
<gene>
    <name evidence="9" type="ORF">PCANC_22092</name>
    <name evidence="10" type="ORF">PCANC_23204</name>
    <name evidence="11" type="ORF">PCASD_07939</name>
</gene>
<keyword evidence="7" id="KW-0378">Hydrolase</keyword>
<reference evidence="12 13" key="1">
    <citation type="submission" date="2017-11" db="EMBL/GenBank/DDBJ databases">
        <title>De novo assembly and phasing of dikaryotic genomes from two isolates of Puccinia coronata f. sp. avenae, the causal agent of oat crown rust.</title>
        <authorList>
            <person name="Miller M.E."/>
            <person name="Zhang Y."/>
            <person name="Omidvar V."/>
            <person name="Sperschneider J."/>
            <person name="Schwessinger B."/>
            <person name="Raley C."/>
            <person name="Palmer J.M."/>
            <person name="Garnica D."/>
            <person name="Upadhyaya N."/>
            <person name="Rathjen J."/>
            <person name="Taylor J.M."/>
            <person name="Park R.F."/>
            <person name="Dodds P.N."/>
            <person name="Hirsch C.D."/>
            <person name="Kianian S.F."/>
            <person name="Figueroa M."/>
        </authorList>
    </citation>
    <scope>NUCLEOTIDE SEQUENCE [LARGE SCALE GENOMIC DNA]</scope>
    <source>
        <strain evidence="9">12NC29</strain>
        <strain evidence="11">12SD80</strain>
    </source>
</reference>
<dbReference type="EMBL" id="PGCJ01000515">
    <property type="protein sequence ID" value="PLW26903.1"/>
    <property type="molecule type" value="Genomic_DNA"/>
</dbReference>
<dbReference type="GO" id="GO:0033204">
    <property type="term" value="F:ribonuclease P RNA binding"/>
    <property type="evidence" value="ECO:0007669"/>
    <property type="project" value="InterPro"/>
</dbReference>
<proteinExistence type="inferred from homology"/>
<dbReference type="Pfam" id="PF01868">
    <property type="entry name" value="RNase_P-MRP_p29"/>
    <property type="match status" value="1"/>
</dbReference>
<dbReference type="HAMAP" id="MF_00754">
    <property type="entry name" value="RNase_P_1"/>
    <property type="match status" value="1"/>
</dbReference>
<dbReference type="Proteomes" id="UP000235392">
    <property type="component" value="Unassembled WGS sequence"/>
</dbReference>
<dbReference type="OrthoDB" id="124041at2759"/>
<dbReference type="GO" id="GO:0000172">
    <property type="term" value="C:ribonuclease MRP complex"/>
    <property type="evidence" value="ECO:0007669"/>
    <property type="project" value="InterPro"/>
</dbReference>
<feature type="region of interest" description="Disordered" evidence="8">
    <location>
        <begin position="1"/>
        <end position="24"/>
    </location>
</feature>
<dbReference type="Proteomes" id="UP000235388">
    <property type="component" value="Unassembled WGS sequence"/>
</dbReference>
<comment type="subcellular location">
    <subcellularLocation>
        <location evidence="1">Nucleus</location>
    </subcellularLocation>
</comment>
<evidence type="ECO:0000313" key="11">
    <source>
        <dbReference type="EMBL" id="PLW41074.1"/>
    </source>
</evidence>
<dbReference type="STRING" id="200324.A0A2N5SEU4"/>
<dbReference type="SMART" id="SM00538">
    <property type="entry name" value="POP4"/>
    <property type="match status" value="1"/>
</dbReference>
<keyword evidence="6" id="KW-0255">Endonuclease</keyword>
<dbReference type="SUPFAM" id="SSF101744">
    <property type="entry name" value="Rof/RNase P subunit-like"/>
    <property type="match status" value="1"/>
</dbReference>
<dbReference type="InterPro" id="IPR036980">
    <property type="entry name" value="RNase_P/MRP_Rpp29_sf"/>
</dbReference>
<dbReference type="PANTHER" id="PTHR13348">
    <property type="entry name" value="RIBONUCLEASE P SUBUNIT P29"/>
    <property type="match status" value="1"/>
</dbReference>
<accession>A0A2N5SEU4</accession>
<evidence type="ECO:0000313" key="13">
    <source>
        <dbReference type="Proteomes" id="UP000235392"/>
    </source>
</evidence>
<keyword evidence="12" id="KW-1185">Reference proteome</keyword>
<dbReference type="EMBL" id="PGCI01000094">
    <property type="protein sequence ID" value="PLW41074.1"/>
    <property type="molecule type" value="Genomic_DNA"/>
</dbReference>
<dbReference type="GO" id="GO:0001682">
    <property type="term" value="P:tRNA 5'-leader removal"/>
    <property type="evidence" value="ECO:0007669"/>
    <property type="project" value="InterPro"/>
</dbReference>
<evidence type="ECO:0000256" key="8">
    <source>
        <dbReference type="SAM" id="MobiDB-lite"/>
    </source>
</evidence>
<evidence type="ECO:0000256" key="7">
    <source>
        <dbReference type="ARBA" id="ARBA00022801"/>
    </source>
</evidence>
<dbReference type="InterPro" id="IPR016848">
    <property type="entry name" value="RNase_P/MRP_Rpp29-subunit"/>
</dbReference>
<evidence type="ECO:0000256" key="1">
    <source>
        <dbReference type="ARBA" id="ARBA00004123"/>
    </source>
</evidence>
<evidence type="ECO:0000313" key="12">
    <source>
        <dbReference type="Proteomes" id="UP000235388"/>
    </source>
</evidence>
<dbReference type="InterPro" id="IPR023534">
    <property type="entry name" value="Rof/RNase_P-like"/>
</dbReference>
<evidence type="ECO:0000313" key="10">
    <source>
        <dbReference type="EMBL" id="PLW26903.1"/>
    </source>
</evidence>
<organism evidence="9 12">
    <name type="scientific">Puccinia coronata f. sp. avenae</name>
    <dbReference type="NCBI Taxonomy" id="200324"/>
    <lineage>
        <taxon>Eukaryota</taxon>
        <taxon>Fungi</taxon>
        <taxon>Dikarya</taxon>
        <taxon>Basidiomycota</taxon>
        <taxon>Pucciniomycotina</taxon>
        <taxon>Pucciniomycetes</taxon>
        <taxon>Pucciniales</taxon>
        <taxon>Pucciniaceae</taxon>
        <taxon>Puccinia</taxon>
    </lineage>
</organism>
<dbReference type="PANTHER" id="PTHR13348:SF0">
    <property type="entry name" value="RIBONUCLEASE P PROTEIN SUBUNIT P29"/>
    <property type="match status" value="1"/>
</dbReference>
<comment type="similarity">
    <text evidence="2">Belongs to the eukaryotic/archaeal RNase P protein component 1 family.</text>
</comment>
<keyword evidence="3" id="KW-0963">Cytoplasm</keyword>
<comment type="caution">
    <text evidence="9">The sequence shown here is derived from an EMBL/GenBank/DDBJ whole genome shotgun (WGS) entry which is preliminary data.</text>
</comment>
<evidence type="ECO:0000256" key="5">
    <source>
        <dbReference type="ARBA" id="ARBA00022722"/>
    </source>
</evidence>
<feature type="region of interest" description="Disordered" evidence="8">
    <location>
        <begin position="74"/>
        <end position="103"/>
    </location>
</feature>
<feature type="compositionally biased region" description="Basic and acidic residues" evidence="8">
    <location>
        <begin position="82"/>
        <end position="91"/>
    </location>
</feature>
<protein>
    <submittedName>
        <fullName evidence="9">Uncharacterized protein</fullName>
    </submittedName>
</protein>
<evidence type="ECO:0000256" key="4">
    <source>
        <dbReference type="ARBA" id="ARBA00022694"/>
    </source>
</evidence>
<evidence type="ECO:0000256" key="6">
    <source>
        <dbReference type="ARBA" id="ARBA00022759"/>
    </source>
</evidence>
<dbReference type="InterPro" id="IPR023538">
    <property type="entry name" value="RNP1"/>
</dbReference>
<dbReference type="Gene3D" id="2.30.30.210">
    <property type="entry name" value="Ribonuclease P/MRP, subunit p29"/>
    <property type="match status" value="1"/>
</dbReference>
<name>A0A2N5SEU4_9BASI</name>
<dbReference type="GO" id="GO:0006364">
    <property type="term" value="P:rRNA processing"/>
    <property type="evidence" value="ECO:0007669"/>
    <property type="project" value="TreeGrafter"/>
</dbReference>
<dbReference type="GO" id="GO:0016787">
    <property type="term" value="F:hydrolase activity"/>
    <property type="evidence" value="ECO:0007669"/>
    <property type="project" value="UniProtKB-KW"/>
</dbReference>
<dbReference type="GO" id="GO:0030677">
    <property type="term" value="C:ribonuclease P complex"/>
    <property type="evidence" value="ECO:0007669"/>
    <property type="project" value="InterPro"/>
</dbReference>
<keyword evidence="5" id="KW-0540">Nuclease</keyword>
<feature type="region of interest" description="Disordered" evidence="8">
    <location>
        <begin position="29"/>
        <end position="48"/>
    </location>
</feature>
<dbReference type="InterPro" id="IPR002730">
    <property type="entry name" value="Rpp29/RNP1"/>
</dbReference>
<keyword evidence="4" id="KW-0819">tRNA processing</keyword>
<dbReference type="AlphaFoldDB" id="A0A2N5SEU4"/>
<dbReference type="EMBL" id="PGCJ01001006">
    <property type="protein sequence ID" value="PLW11771.1"/>
    <property type="molecule type" value="Genomic_DNA"/>
</dbReference>
<dbReference type="GO" id="GO:0005634">
    <property type="term" value="C:nucleus"/>
    <property type="evidence" value="ECO:0007669"/>
    <property type="project" value="UniProtKB-SubCell"/>
</dbReference>
<sequence length="299" mass="34345">MDTEKKQPSSSKKPVQDLYAEPKFLKKKRKKEVSGEIDNPLWKPSTGPLSTQDIISTIVPEKIPHLERNYKTKVSGRHLALHRTDQSESRKNQIQGSRPKRKLPTDRQVRFLELQRLIEIEQKRYRYEYFVPLHQLWLGYMSELLELRLKSLDENQSVHTLPTEGALSRSERFAGMPSISAIQSKLLKADYHGAFMVVHKAKNPSLVDLQGIVIQESEQTFKLIQVDNKIKTIPKAHTIFQISLPLLEPPPAAPSTAQNETDNSGNTSFFVFQIFGNQFLFRPTERVNKKFKAKATSQL</sequence>
<dbReference type="GO" id="GO:0004519">
    <property type="term" value="F:endonuclease activity"/>
    <property type="evidence" value="ECO:0007669"/>
    <property type="project" value="UniProtKB-KW"/>
</dbReference>
<evidence type="ECO:0000313" key="9">
    <source>
        <dbReference type="EMBL" id="PLW11771.1"/>
    </source>
</evidence>